<dbReference type="PROSITE" id="PS50067">
    <property type="entry name" value="KINESIN_MOTOR_2"/>
    <property type="match status" value="1"/>
</dbReference>
<dbReference type="SUPFAM" id="SSF52540">
    <property type="entry name" value="P-loop containing nucleoside triphosphate hydrolases"/>
    <property type="match status" value="1"/>
</dbReference>
<gene>
    <name evidence="13" type="ORF">TSUD_217030</name>
</gene>
<dbReference type="GO" id="GO:0055028">
    <property type="term" value="C:cortical microtubule"/>
    <property type="evidence" value="ECO:0007669"/>
    <property type="project" value="UniProtKB-ARBA"/>
</dbReference>
<dbReference type="GO" id="GO:0003777">
    <property type="term" value="F:microtubule motor activity"/>
    <property type="evidence" value="ECO:0007669"/>
    <property type="project" value="InterPro"/>
</dbReference>
<dbReference type="GO" id="GO:0051231">
    <property type="term" value="P:spindle elongation"/>
    <property type="evidence" value="ECO:0007669"/>
    <property type="project" value="TreeGrafter"/>
</dbReference>
<keyword evidence="14" id="KW-1185">Reference proteome</keyword>
<keyword evidence="2" id="KW-0493">Microtubule</keyword>
<evidence type="ECO:0000256" key="10">
    <source>
        <dbReference type="SAM" id="Coils"/>
    </source>
</evidence>
<evidence type="ECO:0000256" key="2">
    <source>
        <dbReference type="ARBA" id="ARBA00022701"/>
    </source>
</evidence>
<feature type="coiled-coil region" evidence="10">
    <location>
        <begin position="873"/>
        <end position="907"/>
    </location>
</feature>
<keyword evidence="4 9" id="KW-0067">ATP-binding</keyword>
<dbReference type="InterPro" id="IPR027417">
    <property type="entry name" value="P-loop_NTPase"/>
</dbReference>
<feature type="region of interest" description="Disordered" evidence="11">
    <location>
        <begin position="1051"/>
        <end position="1072"/>
    </location>
</feature>
<keyword evidence="3 9" id="KW-0547">Nucleotide-binding</keyword>
<feature type="region of interest" description="Disordered" evidence="11">
    <location>
        <begin position="1090"/>
        <end position="1159"/>
    </location>
</feature>
<name>A0A2Z6NSB1_TRISU</name>
<dbReference type="FunFam" id="3.40.850.10:FF:000032">
    <property type="entry name" value="kinesin-like protein KIN-4A isoform X1"/>
    <property type="match status" value="1"/>
</dbReference>
<evidence type="ECO:0000256" key="4">
    <source>
        <dbReference type="ARBA" id="ARBA00022840"/>
    </source>
</evidence>
<reference evidence="14" key="1">
    <citation type="journal article" date="2017" name="Front. Plant Sci.">
        <title>Climate Clever Clovers: New Paradigm to Reduce the Environmental Footprint of Ruminants by Breeding Low Methanogenic Forages Utilizing Haplotype Variation.</title>
        <authorList>
            <person name="Kaur P."/>
            <person name="Appels R."/>
            <person name="Bayer P.E."/>
            <person name="Keeble-Gagnere G."/>
            <person name="Wang J."/>
            <person name="Hirakawa H."/>
            <person name="Shirasawa K."/>
            <person name="Vercoe P."/>
            <person name="Stefanova K."/>
            <person name="Durmic Z."/>
            <person name="Nichols P."/>
            <person name="Revell C."/>
            <person name="Isobe S.N."/>
            <person name="Edwards D."/>
            <person name="Erskine W."/>
        </authorList>
    </citation>
    <scope>NUCLEOTIDE SEQUENCE [LARGE SCALE GENOMIC DNA]</scope>
    <source>
        <strain evidence="14">cv. Daliak</strain>
    </source>
</reference>
<feature type="region of interest" description="Disordered" evidence="11">
    <location>
        <begin position="1200"/>
        <end position="1250"/>
    </location>
</feature>
<dbReference type="AlphaFoldDB" id="A0A2Z6NSB1"/>
<dbReference type="Pfam" id="PF00225">
    <property type="entry name" value="Kinesin"/>
    <property type="match status" value="1"/>
</dbReference>
<keyword evidence="7" id="KW-0961">Cell wall biogenesis/degradation</keyword>
<proteinExistence type="inferred from homology"/>
<evidence type="ECO:0000256" key="1">
    <source>
        <dbReference type="ARBA" id="ARBA00011738"/>
    </source>
</evidence>
<dbReference type="InterPro" id="IPR036961">
    <property type="entry name" value="Kinesin_motor_dom_sf"/>
</dbReference>
<dbReference type="GO" id="GO:0007018">
    <property type="term" value="P:microtubule-based movement"/>
    <property type="evidence" value="ECO:0007669"/>
    <property type="project" value="InterPro"/>
</dbReference>
<dbReference type="Proteomes" id="UP000242715">
    <property type="component" value="Unassembled WGS sequence"/>
</dbReference>
<evidence type="ECO:0000256" key="3">
    <source>
        <dbReference type="ARBA" id="ARBA00022741"/>
    </source>
</evidence>
<sequence length="1250" mass="139454">MEHTELNGGGGKNGDSTTQCVRVAVNIRPLITAELLHGCTNCITVPPGEPQVQIGTHAFTYDFVYGSTGSPPSAIYDECVAPLVDALFHGYNATVLAYGQTGSGKTYTMGTNYTGEENAGGIIPNVMRSIFKRVQDLKEESNEFLIRVSFIEIFKEEVFDLLDPNASKGDCNAKFAVPARVPIQIRETLSGGITLAGVTEPEVKTKEEMSSYLSRGSMSRATGSTNMNSQSSRSHAIFTITMEQKNGDDVLCAKLHLVDLAGSERAKRTGADGMRLKEGIHINKGLLTLGNVISALGDERKRKEGGHVPYRDSKLTRLLQDSLGGNSKTVMIACVSPADTNAEETLNTLKYANRARNIQNKAIINRDPMGAQQQRLQSRIDQLEAELLCYKGVSGAPFEEIQILKHKVSLLEARNAELQHELHARGQICESLKQRACDAQVEKDQLIMQIEANRNGKSWDEIDSNSNQDCDLVKSYVSKIHDLEGELTRLKNLNVKSSNFGDWVDSDDLELQSKNGLFTGGNEYSSMDITDDVEPVEIHEKELEHSSAQEKLDRELKELDKKLEQKEREIEELKSTSGDSTHKLKEEYLQKLNALESQVSELKKKQDAQAHLLRQKQKGDEAAKKLQDEIQRIKSQKVQLQHKIKQESEQFRLWKASREKEVLQLKKEGRKNEYEMHKLLALNQRTKMVLQRKTEEASLATKRLKELLESRKTASRETGIGGNSQGIQALMKAIEDELEVTVRVHEVRLEYQRQMEVRAAMAKESAMLKEEAEMIKLNNTRSDVSMSPVARSSRISHLDNMLATSSTTLVSMASQLSEAEERERVFSGKGRWNQVRSLAEAKNLMNYLFNLASSSRCILREKQFICRDKHMEINDHKKIIDSLRFALEQLKKQRDGLDHQLKLMRSESMRDSGYYVGGHPYDLRKLENRRSTILFEDMEISDAESDDYVVDPTDATDDEWVESAKLHGRKRKSKGSEHSSLEKNIISDDVKDISTEAPDGPSQKSASDVCCSCSKSSSCKTSKCMCRANGIGCGSSCGCRETKCANRVSISNEQEGRQPVSAEGTENDSDEADKNSLLATQGAQLLQGALVERPTEAKTDNGPRKALSDIGNTLPKSNATKGNQRKKWRKSSIVLVTEPPPSSSQPVNSNVSEKEKNSSEANVYVDIQQKMHPPKFENASIPPKPEINYIDSKIPLKIPRAMQKQGSSNTILPLGDKNASKQDESIKKESEVATSPIRQKRTLEKENNGL</sequence>
<dbReference type="PANTHER" id="PTHR47969">
    <property type="entry name" value="CHROMOSOME-ASSOCIATED KINESIN KIF4A-RELATED"/>
    <property type="match status" value="1"/>
</dbReference>
<feature type="compositionally biased region" description="Basic and acidic residues" evidence="11">
    <location>
        <begin position="1218"/>
        <end position="1231"/>
    </location>
</feature>
<evidence type="ECO:0000256" key="9">
    <source>
        <dbReference type="PROSITE-ProRule" id="PRU00283"/>
    </source>
</evidence>
<dbReference type="InterPro" id="IPR027640">
    <property type="entry name" value="Kinesin-like_fam"/>
</dbReference>
<dbReference type="GO" id="GO:0005524">
    <property type="term" value="F:ATP binding"/>
    <property type="evidence" value="ECO:0007669"/>
    <property type="project" value="UniProtKB-UniRule"/>
</dbReference>
<dbReference type="InterPro" id="IPR001752">
    <property type="entry name" value="Kinesin_motor_dom"/>
</dbReference>
<dbReference type="PROSITE" id="PS00411">
    <property type="entry name" value="KINESIN_MOTOR_1"/>
    <property type="match status" value="1"/>
</dbReference>
<dbReference type="Gene3D" id="3.40.850.10">
    <property type="entry name" value="Kinesin motor domain"/>
    <property type="match status" value="1"/>
</dbReference>
<dbReference type="EMBL" id="DF973755">
    <property type="protein sequence ID" value="GAU39322.1"/>
    <property type="molecule type" value="Genomic_DNA"/>
</dbReference>
<evidence type="ECO:0000313" key="14">
    <source>
        <dbReference type="Proteomes" id="UP000242715"/>
    </source>
</evidence>
<dbReference type="PANTHER" id="PTHR47969:SF6">
    <property type="entry name" value="KINESIN-LIKE PROTEIN KIN-4C"/>
    <property type="match status" value="1"/>
</dbReference>
<keyword evidence="6 9" id="KW-0505">Motor protein</keyword>
<dbReference type="SMART" id="SM01114">
    <property type="entry name" value="CXC"/>
    <property type="match status" value="1"/>
</dbReference>
<feature type="compositionally biased region" description="Basic and acidic residues" evidence="11">
    <location>
        <begin position="1093"/>
        <end position="1107"/>
    </location>
</feature>
<feature type="compositionally biased region" description="Basic and acidic residues" evidence="11">
    <location>
        <begin position="974"/>
        <end position="994"/>
    </location>
</feature>
<evidence type="ECO:0000313" key="13">
    <source>
        <dbReference type="EMBL" id="GAU39322.1"/>
    </source>
</evidence>
<dbReference type="Pfam" id="PF25764">
    <property type="entry name" value="KIF21A_4th"/>
    <property type="match status" value="1"/>
</dbReference>
<evidence type="ECO:0000259" key="12">
    <source>
        <dbReference type="PROSITE" id="PS50067"/>
    </source>
</evidence>
<dbReference type="GO" id="GO:0008017">
    <property type="term" value="F:microtubule binding"/>
    <property type="evidence" value="ECO:0007669"/>
    <property type="project" value="InterPro"/>
</dbReference>
<dbReference type="GO" id="GO:0007052">
    <property type="term" value="P:mitotic spindle organization"/>
    <property type="evidence" value="ECO:0007669"/>
    <property type="project" value="TreeGrafter"/>
</dbReference>
<evidence type="ECO:0000256" key="5">
    <source>
        <dbReference type="ARBA" id="ARBA00023054"/>
    </source>
</evidence>
<protein>
    <recommendedName>
        <fullName evidence="12">Kinesin motor domain-containing protein</fullName>
    </recommendedName>
</protein>
<evidence type="ECO:0000256" key="11">
    <source>
        <dbReference type="SAM" id="MobiDB-lite"/>
    </source>
</evidence>
<dbReference type="InterPro" id="IPR033467">
    <property type="entry name" value="Tesmin/TSO1-like_CXC"/>
</dbReference>
<evidence type="ECO:0000256" key="6">
    <source>
        <dbReference type="ARBA" id="ARBA00023175"/>
    </source>
</evidence>
<feature type="compositionally biased region" description="Basic and acidic residues" evidence="11">
    <location>
        <begin position="1241"/>
        <end position="1250"/>
    </location>
</feature>
<feature type="region of interest" description="Disordered" evidence="11">
    <location>
        <begin position="964"/>
        <end position="1009"/>
    </location>
</feature>
<feature type="binding site" evidence="9">
    <location>
        <begin position="99"/>
        <end position="106"/>
    </location>
    <ligand>
        <name>ATP</name>
        <dbReference type="ChEBI" id="CHEBI:30616"/>
    </ligand>
</feature>
<feature type="coiled-coil region" evidence="10">
    <location>
        <begin position="538"/>
        <end position="650"/>
    </location>
</feature>
<feature type="domain" description="Kinesin motor" evidence="12">
    <location>
        <begin position="20"/>
        <end position="358"/>
    </location>
</feature>
<feature type="compositionally biased region" description="Polar residues" evidence="11">
    <location>
        <begin position="1110"/>
        <end position="1122"/>
    </location>
</feature>
<dbReference type="GO" id="GO:0071555">
    <property type="term" value="P:cell wall organization"/>
    <property type="evidence" value="ECO:0007669"/>
    <property type="project" value="UniProtKB-KW"/>
</dbReference>
<comment type="similarity">
    <text evidence="8">Belongs to the TRAFAC class myosin-kinesin ATPase superfamily. Kinesin family. KIN-4 subfamily.</text>
</comment>
<dbReference type="InterPro" id="IPR019821">
    <property type="entry name" value="Kinesin_motor_CS"/>
</dbReference>
<dbReference type="GO" id="GO:0005875">
    <property type="term" value="C:microtubule associated complex"/>
    <property type="evidence" value="ECO:0007669"/>
    <property type="project" value="TreeGrafter"/>
</dbReference>
<comment type="subunit">
    <text evidence="1">Homodimer.</text>
</comment>
<accession>A0A2Z6NSB1</accession>
<keyword evidence="5 10" id="KW-0175">Coiled coil</keyword>
<dbReference type="OrthoDB" id="3176171at2759"/>
<dbReference type="SMART" id="SM00129">
    <property type="entry name" value="KISc"/>
    <property type="match status" value="1"/>
</dbReference>
<evidence type="ECO:0000256" key="7">
    <source>
        <dbReference type="ARBA" id="ARBA00023316"/>
    </source>
</evidence>
<evidence type="ECO:0000256" key="8">
    <source>
        <dbReference type="ARBA" id="ARBA00061175"/>
    </source>
</evidence>
<dbReference type="PRINTS" id="PR00380">
    <property type="entry name" value="KINESINHEAVY"/>
</dbReference>
<organism evidence="13 14">
    <name type="scientific">Trifolium subterraneum</name>
    <name type="common">Subterranean clover</name>
    <dbReference type="NCBI Taxonomy" id="3900"/>
    <lineage>
        <taxon>Eukaryota</taxon>
        <taxon>Viridiplantae</taxon>
        <taxon>Streptophyta</taxon>
        <taxon>Embryophyta</taxon>
        <taxon>Tracheophyta</taxon>
        <taxon>Spermatophyta</taxon>
        <taxon>Magnoliopsida</taxon>
        <taxon>eudicotyledons</taxon>
        <taxon>Gunneridae</taxon>
        <taxon>Pentapetalae</taxon>
        <taxon>rosids</taxon>
        <taxon>fabids</taxon>
        <taxon>Fabales</taxon>
        <taxon>Fabaceae</taxon>
        <taxon>Papilionoideae</taxon>
        <taxon>50 kb inversion clade</taxon>
        <taxon>NPAAA clade</taxon>
        <taxon>Hologalegina</taxon>
        <taxon>IRL clade</taxon>
        <taxon>Trifolieae</taxon>
        <taxon>Trifolium</taxon>
    </lineage>
</organism>
<dbReference type="CDD" id="cd01372">
    <property type="entry name" value="KISc_KIF4"/>
    <property type="match status" value="1"/>
</dbReference>